<protein>
    <submittedName>
        <fullName evidence="2">Uncharacterized protein</fullName>
    </submittedName>
</protein>
<keyword evidence="1" id="KW-1185">Reference proteome</keyword>
<dbReference type="AlphaFoldDB" id="A0A915JSI3"/>
<evidence type="ECO:0000313" key="1">
    <source>
        <dbReference type="Proteomes" id="UP000887565"/>
    </source>
</evidence>
<reference evidence="2" key="1">
    <citation type="submission" date="2022-11" db="UniProtKB">
        <authorList>
            <consortium name="WormBaseParasite"/>
        </authorList>
    </citation>
    <scope>IDENTIFICATION</scope>
</reference>
<sequence>MPICLWKQYRQFVLSVIITISRVVWHDPSDYHVADKIIDAECYDKITYFSPNLMEFESVMVKLGNENF</sequence>
<dbReference type="Proteomes" id="UP000887565">
    <property type="component" value="Unplaced"/>
</dbReference>
<evidence type="ECO:0000313" key="2">
    <source>
        <dbReference type="WBParaSite" id="nRc.2.0.1.t29034-RA"/>
    </source>
</evidence>
<accession>A0A915JSI3</accession>
<name>A0A915JSI3_ROMCU</name>
<dbReference type="WBParaSite" id="nRc.2.0.1.t29034-RA">
    <property type="protein sequence ID" value="nRc.2.0.1.t29034-RA"/>
    <property type="gene ID" value="nRc.2.0.1.g29034"/>
</dbReference>
<organism evidence="1 2">
    <name type="scientific">Romanomermis culicivorax</name>
    <name type="common">Nematode worm</name>
    <dbReference type="NCBI Taxonomy" id="13658"/>
    <lineage>
        <taxon>Eukaryota</taxon>
        <taxon>Metazoa</taxon>
        <taxon>Ecdysozoa</taxon>
        <taxon>Nematoda</taxon>
        <taxon>Enoplea</taxon>
        <taxon>Dorylaimia</taxon>
        <taxon>Mermithida</taxon>
        <taxon>Mermithoidea</taxon>
        <taxon>Mermithidae</taxon>
        <taxon>Romanomermis</taxon>
    </lineage>
</organism>
<proteinExistence type="predicted"/>